<evidence type="ECO:0000313" key="3">
    <source>
        <dbReference type="EMBL" id="MBB5142098.1"/>
    </source>
</evidence>
<dbReference type="AlphaFoldDB" id="A0A7W8FDU8"/>
<feature type="region of interest" description="Disordered" evidence="1">
    <location>
        <begin position="801"/>
        <end position="920"/>
    </location>
</feature>
<comment type="caution">
    <text evidence="3">The sequence shown here is derived from an EMBL/GenBank/DDBJ whole genome shotgun (WGS) entry which is preliminary data.</text>
</comment>
<feature type="transmembrane region" description="Helical" evidence="2">
    <location>
        <begin position="456"/>
        <end position="477"/>
    </location>
</feature>
<protein>
    <recommendedName>
        <fullName evidence="5">EF-hand domain-containing protein</fullName>
    </recommendedName>
</protein>
<organism evidence="3 4">
    <name type="scientific">Desulfovibrio intestinalis</name>
    <dbReference type="NCBI Taxonomy" id="58621"/>
    <lineage>
        <taxon>Bacteria</taxon>
        <taxon>Pseudomonadati</taxon>
        <taxon>Thermodesulfobacteriota</taxon>
        <taxon>Desulfovibrionia</taxon>
        <taxon>Desulfovibrionales</taxon>
        <taxon>Desulfovibrionaceae</taxon>
        <taxon>Desulfovibrio</taxon>
    </lineage>
</organism>
<feature type="transmembrane region" description="Helical" evidence="2">
    <location>
        <begin position="673"/>
        <end position="698"/>
    </location>
</feature>
<feature type="compositionally biased region" description="Low complexity" evidence="1">
    <location>
        <begin position="882"/>
        <end position="894"/>
    </location>
</feature>
<reference evidence="3 4" key="1">
    <citation type="submission" date="2020-08" db="EMBL/GenBank/DDBJ databases">
        <title>Genomic Encyclopedia of Type Strains, Phase IV (KMG-IV): sequencing the most valuable type-strain genomes for metagenomic binning, comparative biology and taxonomic classification.</title>
        <authorList>
            <person name="Goeker M."/>
        </authorList>
    </citation>
    <scope>NUCLEOTIDE SEQUENCE [LARGE SCALE GENOMIC DNA]</scope>
    <source>
        <strain evidence="3 4">DSM 11275</strain>
    </source>
</reference>
<feature type="transmembrane region" description="Helical" evidence="2">
    <location>
        <begin position="646"/>
        <end position="667"/>
    </location>
</feature>
<proteinExistence type="predicted"/>
<evidence type="ECO:0000256" key="1">
    <source>
        <dbReference type="SAM" id="MobiDB-lite"/>
    </source>
</evidence>
<sequence length="920" mass="98315">MPAHTDKSSSDTAAATVPSGPAFTFRRMAGLDQALLSTDAEWQNLGKLDPKLWMALSCPIHGLEFDAQTLALLDVDNDKRIRAKEILDAVAWLCQRVSHPSQLRERRAELPLALLREDTPEGASLLAAARLVLDKTDAADRTQIDRHQTAIALNAAAGYAFNGDGIVPSTSVEAQDASGEAVRHFILTGLKVVGGMRDDSGTPGLDAALAARFREVLHEVLQWRQKTHEAELPLGRDTDEAWSLMQRLGPKIDDYFARCRMAAFAPQTLPALNEENEIGLQESAEAGLFSMEHLGRRPLARIAAGQPLDLQAGINPAWEKDMRAFRRLFEAVLPLTKDGQSSEDAACSLDEDTWHAIQNRFTPYATLLAQKPDFSRAPEDATPFNASGQPPLALAPADDPLGRAFLPLNPEEVVDKLSDADLDALLSTDTEEAFDFYVKRDLAAPRMDAMRDLEKLILLHANLYTLLMNFVSFADFYKPGNKAIFLAGTLYLDSRSCSLCVHVDAVDAHVRLATQSHLCLLYCLCVRKGSNGEEQTATIAAALTAGTADDLIEGRHGIFVDNAGQVWDSTLLRIVRNPITLREAMWAPYIRFANLVGEQLHKLVAAKDTAIADASSKLAGSVTEGKPEAPAKAPPAKQPFDIAKSAGIFAAVSVGISMVSASFTYIAKSLFSLGWWWPMALLCVFIVISGPSMVVAWFKLRRRSLGPLLDASGWAVNTGAPINFTMGGTLTAVGEMPPGAQRSLDDPYGLPARLGHSRTRRIAVSILALLLLAAAGLGGYWAWKGEAPSWIKFWQSATSVTSTSGGKGVEKSGQSNAAKPASPEAPGKAADKAQQGKDTTANSPAKEASPSEAKQKTGDQSQDSKNADDKGSASTTDVQSKAGAAQAPSSEAAPTPKPASILEALVPGAGSAPAPSAAQP</sequence>
<feature type="compositionally biased region" description="Low complexity" evidence="1">
    <location>
        <begin position="907"/>
        <end position="920"/>
    </location>
</feature>
<keyword evidence="2" id="KW-0812">Transmembrane</keyword>
<name>A0A7W8FDU8_9BACT</name>
<accession>A0A7W8FDU8</accession>
<keyword evidence="2" id="KW-1133">Transmembrane helix</keyword>
<evidence type="ECO:0000256" key="2">
    <source>
        <dbReference type="SAM" id="Phobius"/>
    </source>
</evidence>
<keyword evidence="2" id="KW-0472">Membrane</keyword>
<dbReference type="EMBL" id="JACHGO010000001">
    <property type="protein sequence ID" value="MBB5142098.1"/>
    <property type="molecule type" value="Genomic_DNA"/>
</dbReference>
<feature type="transmembrane region" description="Helical" evidence="2">
    <location>
        <begin position="762"/>
        <end position="783"/>
    </location>
</feature>
<dbReference type="RefSeq" id="WP_183717313.1">
    <property type="nucleotide sequence ID" value="NZ_JACHGO010000001.1"/>
</dbReference>
<evidence type="ECO:0000313" key="4">
    <source>
        <dbReference type="Proteomes" id="UP000539075"/>
    </source>
</evidence>
<evidence type="ECO:0008006" key="5">
    <source>
        <dbReference type="Google" id="ProtNLM"/>
    </source>
</evidence>
<dbReference type="Proteomes" id="UP000539075">
    <property type="component" value="Unassembled WGS sequence"/>
</dbReference>
<keyword evidence="4" id="KW-1185">Reference proteome</keyword>
<gene>
    <name evidence="3" type="ORF">HNQ38_000161</name>
</gene>